<feature type="signal peptide" evidence="1">
    <location>
        <begin position="1"/>
        <end position="31"/>
    </location>
</feature>
<evidence type="ECO:0000313" key="3">
    <source>
        <dbReference type="Proteomes" id="UP000504724"/>
    </source>
</evidence>
<dbReference type="KEGG" id="txa:HQN79_09815"/>
<dbReference type="NCBIfam" id="TIGR02001">
    <property type="entry name" value="gcw_chp"/>
    <property type="match status" value="1"/>
</dbReference>
<sequence>MKKSLQLKPLLLSLAVAGSAAMAVTPASVQAGEISYNAAVSNMYLWRGLQISESAGTVFGGADYSHESGLYLGTWTSSEGASGSTEFDVYGGYAPTFGDVSLNIGYAAYFYPAAAGSSYDRDPDVNGDVNLISEYVLGLGYKDFSATVYINTETDDADNYKYVSLDYGMGAIGLHYGTTLSDNDAAEYSDVNISYAATDNLSFKVSKAFGDAVDDTALEKPLLQLTYGFTF</sequence>
<keyword evidence="1" id="KW-0732">Signal</keyword>
<organism evidence="2 3">
    <name type="scientific">Thiomicrorhabdus xiamenensis</name>
    <dbReference type="NCBI Taxonomy" id="2739063"/>
    <lineage>
        <taxon>Bacteria</taxon>
        <taxon>Pseudomonadati</taxon>
        <taxon>Pseudomonadota</taxon>
        <taxon>Gammaproteobacteria</taxon>
        <taxon>Thiotrichales</taxon>
        <taxon>Piscirickettsiaceae</taxon>
        <taxon>Thiomicrorhabdus</taxon>
    </lineage>
</organism>
<dbReference type="RefSeq" id="WP_173286040.1">
    <property type="nucleotide sequence ID" value="NZ_CP054020.1"/>
</dbReference>
<evidence type="ECO:0000313" key="2">
    <source>
        <dbReference type="EMBL" id="QKI89849.1"/>
    </source>
</evidence>
<protein>
    <recommendedName>
        <fullName evidence="4">Histidine kinase</fullName>
    </recommendedName>
</protein>
<name>A0A7D4NL57_9GAMM</name>
<keyword evidence="3" id="KW-1185">Reference proteome</keyword>
<dbReference type="AlphaFoldDB" id="A0A7D4NL57"/>
<dbReference type="InterPro" id="IPR010239">
    <property type="entry name" value="CHP02001"/>
</dbReference>
<accession>A0A7D4NL57</accession>
<feature type="chain" id="PRO_5028882433" description="Histidine kinase" evidence="1">
    <location>
        <begin position="32"/>
        <end position="231"/>
    </location>
</feature>
<evidence type="ECO:0000256" key="1">
    <source>
        <dbReference type="SAM" id="SignalP"/>
    </source>
</evidence>
<proteinExistence type="predicted"/>
<gene>
    <name evidence="2" type="ORF">HQN79_09815</name>
</gene>
<reference evidence="2 3" key="1">
    <citation type="submission" date="2020-05" db="EMBL/GenBank/DDBJ databases">
        <title>Thiomicrorhabdus sediminis sp.nov. and Thiomicrorhabdus xiamenensis sp.nov., novel sulfur-oxidizing bacteria isolated from coastal sediment.</title>
        <authorList>
            <person name="Liu X."/>
        </authorList>
    </citation>
    <scope>NUCLEOTIDE SEQUENCE [LARGE SCALE GENOMIC DNA]</scope>
    <source>
        <strain evidence="2 3">G2</strain>
    </source>
</reference>
<dbReference type="EMBL" id="CP054020">
    <property type="protein sequence ID" value="QKI89849.1"/>
    <property type="molecule type" value="Genomic_DNA"/>
</dbReference>
<dbReference type="Pfam" id="PF09694">
    <property type="entry name" value="Gcw_chp"/>
    <property type="match status" value="1"/>
</dbReference>
<dbReference type="Proteomes" id="UP000504724">
    <property type="component" value="Chromosome"/>
</dbReference>
<evidence type="ECO:0008006" key="4">
    <source>
        <dbReference type="Google" id="ProtNLM"/>
    </source>
</evidence>